<comment type="caution">
    <text evidence="1">The sequence shown here is derived from an EMBL/GenBank/DDBJ whole genome shotgun (WGS) entry which is preliminary data.</text>
</comment>
<protein>
    <submittedName>
        <fullName evidence="1">Uncharacterized protein</fullName>
    </submittedName>
</protein>
<dbReference type="STRING" id="1550566.SZ63_05450"/>
<name>A0A0H1R073_9EURY</name>
<evidence type="ECO:0000313" key="1">
    <source>
        <dbReference type="EMBL" id="KLK88464.1"/>
    </source>
</evidence>
<dbReference type="AlphaFoldDB" id="A0A0H1R073"/>
<accession>A0A0H1R073</accession>
<dbReference type="RefSeq" id="WP_048182359.1">
    <property type="nucleotide sequence ID" value="NZ_JXOJ01000002.1"/>
</dbReference>
<organism evidence="1 2">
    <name type="scientific">Methanoculleus sediminis</name>
    <dbReference type="NCBI Taxonomy" id="1550566"/>
    <lineage>
        <taxon>Archaea</taxon>
        <taxon>Methanobacteriati</taxon>
        <taxon>Methanobacteriota</taxon>
        <taxon>Stenosarchaea group</taxon>
        <taxon>Methanomicrobia</taxon>
        <taxon>Methanomicrobiales</taxon>
        <taxon>Methanomicrobiaceae</taxon>
        <taxon>Methanoculleus</taxon>
    </lineage>
</organism>
<dbReference type="OrthoDB" id="117854at2157"/>
<keyword evidence="2" id="KW-1185">Reference proteome</keyword>
<reference evidence="1 2" key="1">
    <citation type="journal article" date="2015" name="Int. J. Syst. Evol. Microbiol.">
        <title>Methanoculleus sediminis sp. nov., a methanogen from sediments near a submarine mud volcano.</title>
        <authorList>
            <person name="Chen S.C."/>
            <person name="Chen M.F."/>
            <person name="Lai M.C."/>
            <person name="Weng C.Y."/>
            <person name="Wu S.Y."/>
            <person name="Lin S."/>
            <person name="Yang T.F."/>
            <person name="Chen P.C."/>
        </authorList>
    </citation>
    <scope>NUCLEOTIDE SEQUENCE [LARGE SCALE GENOMIC DNA]</scope>
    <source>
        <strain evidence="1 2">S3Fa</strain>
    </source>
</reference>
<dbReference type="EMBL" id="JXOJ01000002">
    <property type="protein sequence ID" value="KLK88464.1"/>
    <property type="molecule type" value="Genomic_DNA"/>
</dbReference>
<gene>
    <name evidence="1" type="ORF">SZ63_05450</name>
</gene>
<dbReference type="PATRIC" id="fig|1550566.3.peg.1174"/>
<dbReference type="Proteomes" id="UP000035301">
    <property type="component" value="Unassembled WGS sequence"/>
</dbReference>
<sequence length="201" mass="21590">MSFWHDAIERLETVLADSGCEDGIVTLTVNHDADACQYPKGVTLEGRFGGRSGQFVTSEPVRANTRISFMFGAPLTNQKQRGAAGAIVNTVSAFLCLARRLRPCTPDCYAPCLAELSREVAGKKIYLVGPMPVLERALQKQIVGAPEAADILLVGGDGMASDAGVACIDEYREKKRMIFLGPSAAGVSGLINLEHWCPYGR</sequence>
<evidence type="ECO:0000313" key="2">
    <source>
        <dbReference type="Proteomes" id="UP000035301"/>
    </source>
</evidence>
<proteinExistence type="predicted"/>